<name>A0A8H7HCC5_9AGAM</name>
<accession>A0A8H7HCC5</accession>
<dbReference type="Proteomes" id="UP000650582">
    <property type="component" value="Unassembled WGS sequence"/>
</dbReference>
<comment type="caution">
    <text evidence="1">The sequence shown here is derived from an EMBL/GenBank/DDBJ whole genome shotgun (WGS) entry which is preliminary data.</text>
</comment>
<evidence type="ECO:0000313" key="2">
    <source>
        <dbReference type="EMBL" id="KAF8761875.1"/>
    </source>
</evidence>
<gene>
    <name evidence="2" type="ORF">RHS01_01271</name>
    <name evidence="1" type="ORF">RHS04_04855</name>
</gene>
<reference evidence="1" key="1">
    <citation type="submission" date="2020-09" db="EMBL/GenBank/DDBJ databases">
        <title>Comparative genome analyses of four rice-infecting Rhizoctonia solani isolates reveal extensive enrichment of homogalacturonan modification genes.</title>
        <authorList>
            <person name="Lee D.-Y."/>
            <person name="Jeon J."/>
            <person name="Kim K.-T."/>
            <person name="Cheong K."/>
            <person name="Song H."/>
            <person name="Choi G."/>
            <person name="Ko J."/>
            <person name="Opiyo S.O."/>
            <person name="Zuo S."/>
            <person name="Madhav S."/>
            <person name="Lee Y.-H."/>
            <person name="Wang G.-L."/>
        </authorList>
    </citation>
    <scope>NUCLEOTIDE SEQUENCE</scope>
    <source>
        <strain evidence="2">AG1-IA B2</strain>
        <strain evidence="1">AG1-IA YN-7</strain>
    </source>
</reference>
<dbReference type="EMBL" id="JACYCF010000001">
    <property type="protein sequence ID" value="KAF8761875.1"/>
    <property type="molecule type" value="Genomic_DNA"/>
</dbReference>
<evidence type="ECO:0000313" key="3">
    <source>
        <dbReference type="Proteomes" id="UP000650582"/>
    </source>
</evidence>
<sequence>MSCVQLLFKGRKKRIATSNDGAVQINIGYEINMIGVADTSTAGIAIPARHEQAVKEPGSGWAREPASPRQIYAMF</sequence>
<dbReference type="Proteomes" id="UP000614334">
    <property type="component" value="Unassembled WGS sequence"/>
</dbReference>
<proteinExistence type="predicted"/>
<dbReference type="AlphaFoldDB" id="A0A8H7HCC5"/>
<protein>
    <submittedName>
        <fullName evidence="1">Uncharacterized protein</fullName>
    </submittedName>
</protein>
<organism evidence="1 3">
    <name type="scientific">Rhizoctonia solani</name>
    <dbReference type="NCBI Taxonomy" id="456999"/>
    <lineage>
        <taxon>Eukaryota</taxon>
        <taxon>Fungi</taxon>
        <taxon>Dikarya</taxon>
        <taxon>Basidiomycota</taxon>
        <taxon>Agaricomycotina</taxon>
        <taxon>Agaricomycetes</taxon>
        <taxon>Cantharellales</taxon>
        <taxon>Ceratobasidiaceae</taxon>
        <taxon>Rhizoctonia</taxon>
    </lineage>
</organism>
<evidence type="ECO:0000313" key="1">
    <source>
        <dbReference type="EMBL" id="KAF8680555.1"/>
    </source>
</evidence>
<dbReference type="EMBL" id="JACYCC010000037">
    <property type="protein sequence ID" value="KAF8680555.1"/>
    <property type="molecule type" value="Genomic_DNA"/>
</dbReference>